<name>A0ABQ6N3X9_9STRA</name>
<proteinExistence type="predicted"/>
<accession>A0ABQ6N3X9</accession>
<gene>
    <name evidence="2" type="ORF">TeGR_g3357</name>
</gene>
<evidence type="ECO:0000313" key="2">
    <source>
        <dbReference type="EMBL" id="GMI39447.1"/>
    </source>
</evidence>
<comment type="caution">
    <text evidence="2">The sequence shown here is derived from an EMBL/GenBank/DDBJ whole genome shotgun (WGS) entry which is preliminary data.</text>
</comment>
<feature type="compositionally biased region" description="Gly residues" evidence="1">
    <location>
        <begin position="303"/>
        <end position="332"/>
    </location>
</feature>
<sequence>MPRRVFEHALAEVLSLQELYFCDGGRGSDALLRAGGMIEEICEREGLSAGAASLGAALASSRTSEASDETDQEAHRATAAAVQEGAGFAVQGAAVFGAARLAGEVGRAIDAVVKEGLPPAFALAFDCIWQLLDGQMGWLERAGVVGEGGVLVEADMNCWKLMRPVEGEEAGGRVGDSFSKPHRDLRYDQCHSPETDALTAVSLWVPVNVSGAAESNGGMRCVSVEEDDFFYSPDHPSHMNTDAERAVGSGEVLTAAMGHACLWQPCLVHYGGKMRVSSALEPRMSVAATFRNSGAPRCEFRGNEGGGGGGGGGGGAAARMGGEGAGEEGPGPLGRSDLLELSLEKRLSYAAKAVLAYSHWSPGLPGCDLAAIARAAV</sequence>
<evidence type="ECO:0000313" key="3">
    <source>
        <dbReference type="Proteomes" id="UP001165060"/>
    </source>
</evidence>
<reference evidence="2 3" key="1">
    <citation type="journal article" date="2023" name="Commun. Biol.">
        <title>Genome analysis of Parmales, the sister group of diatoms, reveals the evolutionary specialization of diatoms from phago-mixotrophs to photoautotrophs.</title>
        <authorList>
            <person name="Ban H."/>
            <person name="Sato S."/>
            <person name="Yoshikawa S."/>
            <person name="Yamada K."/>
            <person name="Nakamura Y."/>
            <person name="Ichinomiya M."/>
            <person name="Sato N."/>
            <person name="Blanc-Mathieu R."/>
            <person name="Endo H."/>
            <person name="Kuwata A."/>
            <person name="Ogata H."/>
        </authorList>
    </citation>
    <scope>NUCLEOTIDE SEQUENCE [LARGE SCALE GENOMIC DNA]</scope>
</reference>
<dbReference type="Proteomes" id="UP001165060">
    <property type="component" value="Unassembled WGS sequence"/>
</dbReference>
<organism evidence="2 3">
    <name type="scientific">Tetraparma gracilis</name>
    <dbReference type="NCBI Taxonomy" id="2962635"/>
    <lineage>
        <taxon>Eukaryota</taxon>
        <taxon>Sar</taxon>
        <taxon>Stramenopiles</taxon>
        <taxon>Ochrophyta</taxon>
        <taxon>Bolidophyceae</taxon>
        <taxon>Parmales</taxon>
        <taxon>Triparmaceae</taxon>
        <taxon>Tetraparma</taxon>
    </lineage>
</organism>
<evidence type="ECO:0000256" key="1">
    <source>
        <dbReference type="SAM" id="MobiDB-lite"/>
    </source>
</evidence>
<protein>
    <submittedName>
        <fullName evidence="2">Uncharacterized protein</fullName>
    </submittedName>
</protein>
<dbReference type="EMBL" id="BRYB01003607">
    <property type="protein sequence ID" value="GMI39447.1"/>
    <property type="molecule type" value="Genomic_DNA"/>
</dbReference>
<feature type="region of interest" description="Disordered" evidence="1">
    <location>
        <begin position="301"/>
        <end position="336"/>
    </location>
</feature>
<keyword evidence="3" id="KW-1185">Reference proteome</keyword>